<sequence length="73" mass="8637">MAKEIDVEIPKKFGDKKYIADFYSLSEKTVANQIGVMRKNQEYLSANCFRLSGRVWLPAFDKFLLEEKKKRFK</sequence>
<reference evidence="2" key="1">
    <citation type="submission" date="2015-01" db="EMBL/GenBank/DDBJ databases">
        <authorList>
            <person name="Andreevskaya M."/>
        </authorList>
    </citation>
    <scope>NUCLEOTIDE SEQUENCE [LARGE SCALE GENOMIC DNA]</scope>
    <source>
        <strain evidence="2">MKFS47</strain>
    </source>
</reference>
<protein>
    <submittedName>
        <fullName evidence="1">Uncharacterized protein</fullName>
    </submittedName>
</protein>
<name>A0A0D6DVC6_9LACT</name>
<accession>A0A0D6DVC6</accession>
<organism evidence="1 2">
    <name type="scientific">Pseudolactococcus piscium MKFS47</name>
    <dbReference type="NCBI Taxonomy" id="297352"/>
    <lineage>
        <taxon>Bacteria</taxon>
        <taxon>Bacillati</taxon>
        <taxon>Bacillota</taxon>
        <taxon>Bacilli</taxon>
        <taxon>Lactobacillales</taxon>
        <taxon>Streptococcaceae</taxon>
        <taxon>Pseudolactococcus</taxon>
    </lineage>
</organism>
<gene>
    <name evidence="1" type="ORF">LACPI_0740</name>
</gene>
<dbReference type="AlphaFoldDB" id="A0A0D6DVC6"/>
<evidence type="ECO:0000313" key="2">
    <source>
        <dbReference type="Proteomes" id="UP000033166"/>
    </source>
</evidence>
<dbReference type="Proteomes" id="UP000033166">
    <property type="component" value="Chromosome I"/>
</dbReference>
<proteinExistence type="predicted"/>
<dbReference type="KEGG" id="lpk:LACPI_0740"/>
<dbReference type="RefSeq" id="WP_047915142.1">
    <property type="nucleotide sequence ID" value="NZ_LN774769.1"/>
</dbReference>
<dbReference type="HOGENOM" id="CLU_2752804_0_0_9"/>
<evidence type="ECO:0000313" key="1">
    <source>
        <dbReference type="EMBL" id="CEN27940.1"/>
    </source>
</evidence>
<dbReference type="EMBL" id="LN774769">
    <property type="protein sequence ID" value="CEN27940.1"/>
    <property type="molecule type" value="Genomic_DNA"/>
</dbReference>